<gene>
    <name evidence="1" type="ORF">EJ995_10605</name>
</gene>
<dbReference type="OrthoDB" id="840060at2"/>
<dbReference type="Proteomes" id="UP000279600">
    <property type="component" value="Chromosome"/>
</dbReference>
<protein>
    <submittedName>
        <fullName evidence="1">Uncharacterized protein</fullName>
    </submittedName>
</protein>
<organism evidence="1 2">
    <name type="scientific">Nonlabens ponticola</name>
    <dbReference type="NCBI Taxonomy" id="2496866"/>
    <lineage>
        <taxon>Bacteria</taxon>
        <taxon>Pseudomonadati</taxon>
        <taxon>Bacteroidota</taxon>
        <taxon>Flavobacteriia</taxon>
        <taxon>Flavobacteriales</taxon>
        <taxon>Flavobacteriaceae</taxon>
        <taxon>Nonlabens</taxon>
    </lineage>
</organism>
<keyword evidence="2" id="KW-1185">Reference proteome</keyword>
<sequence>MARAMFEYTLTVLEKMTFDTNLFCKELQKAMDRLLPFEISELQIWLQGIVLQHPQLNVCLPEYKMTQ</sequence>
<accession>A0A3S9MZT7</accession>
<evidence type="ECO:0000313" key="2">
    <source>
        <dbReference type="Proteomes" id="UP000279600"/>
    </source>
</evidence>
<dbReference type="RefSeq" id="WP_126448332.1">
    <property type="nucleotide sequence ID" value="NZ_CP034549.1"/>
</dbReference>
<dbReference type="AlphaFoldDB" id="A0A3S9MZT7"/>
<name>A0A3S9MZT7_9FLAO</name>
<dbReference type="KEGG" id="noj:EJ995_10605"/>
<reference evidence="1 2" key="1">
    <citation type="submission" date="2018-12" db="EMBL/GenBank/DDBJ databases">
        <title>Complete genome of Nonlabens sp. MJ115.</title>
        <authorList>
            <person name="Choi H.S."/>
            <person name="Jung J."/>
        </authorList>
    </citation>
    <scope>NUCLEOTIDE SEQUENCE [LARGE SCALE GENOMIC DNA]</scope>
    <source>
        <strain evidence="1 2">MJ115</strain>
    </source>
</reference>
<proteinExistence type="predicted"/>
<evidence type="ECO:0000313" key="1">
    <source>
        <dbReference type="EMBL" id="AZQ44668.1"/>
    </source>
</evidence>
<dbReference type="EMBL" id="CP034549">
    <property type="protein sequence ID" value="AZQ44668.1"/>
    <property type="molecule type" value="Genomic_DNA"/>
</dbReference>